<dbReference type="GO" id="GO:0016887">
    <property type="term" value="F:ATP hydrolysis activity"/>
    <property type="evidence" value="ECO:0007669"/>
    <property type="project" value="TreeGrafter"/>
</dbReference>
<keyword evidence="2" id="KW-0547">Nucleotide-binding</keyword>
<name>A0A4Q0VQR1_9BACI</name>
<reference evidence="5 6" key="1">
    <citation type="journal article" date="2019" name="Int. J. Syst. Evol. Microbiol.">
        <title>Anaerobacillus alkaliphilus sp. nov., a novel alkaliphilic and moderately halophilic bacterium.</title>
        <authorList>
            <person name="Borsodi A.K."/>
            <person name="Aszalos J.M."/>
            <person name="Bihari P."/>
            <person name="Nagy I."/>
            <person name="Schumann P."/>
            <person name="Sproer C."/>
            <person name="Kovacs A.L."/>
            <person name="Boka K."/>
            <person name="Dobosy P."/>
            <person name="Ovari M."/>
            <person name="Szili-Kovacs T."/>
            <person name="Toth E."/>
        </authorList>
    </citation>
    <scope>NUCLEOTIDE SEQUENCE [LARGE SCALE GENOMIC DNA]</scope>
    <source>
        <strain evidence="5 6">B16-10</strain>
    </source>
</reference>
<organism evidence="5 6">
    <name type="scientific">Anaerobacillus alkaliphilus</name>
    <dbReference type="NCBI Taxonomy" id="1548597"/>
    <lineage>
        <taxon>Bacteria</taxon>
        <taxon>Bacillati</taxon>
        <taxon>Bacillota</taxon>
        <taxon>Bacilli</taxon>
        <taxon>Bacillales</taxon>
        <taxon>Bacillaceae</taxon>
        <taxon>Anaerobacillus</taxon>
    </lineage>
</organism>
<dbReference type="GO" id="GO:0005886">
    <property type="term" value="C:plasma membrane"/>
    <property type="evidence" value="ECO:0007669"/>
    <property type="project" value="TreeGrafter"/>
</dbReference>
<comment type="caution">
    <text evidence="5">The sequence shown here is derived from an EMBL/GenBank/DDBJ whole genome shotgun (WGS) entry which is preliminary data.</text>
</comment>
<dbReference type="OrthoDB" id="9808272at2"/>
<evidence type="ECO:0000313" key="5">
    <source>
        <dbReference type="EMBL" id="RXI99476.1"/>
    </source>
</evidence>
<dbReference type="RefSeq" id="WP_129078985.1">
    <property type="nucleotide sequence ID" value="NZ_QOUX01000045.1"/>
</dbReference>
<evidence type="ECO:0000256" key="2">
    <source>
        <dbReference type="ARBA" id="ARBA00022741"/>
    </source>
</evidence>
<protein>
    <submittedName>
        <fullName evidence="5">Type II/IV secretion system protein</fullName>
    </submittedName>
</protein>
<dbReference type="InterPro" id="IPR001482">
    <property type="entry name" value="T2SS/T4SS_dom"/>
</dbReference>
<dbReference type="SUPFAM" id="SSF52540">
    <property type="entry name" value="P-loop containing nucleoside triphosphate hydrolases"/>
    <property type="match status" value="1"/>
</dbReference>
<feature type="domain" description="Bacterial type II secretion system protein E" evidence="4">
    <location>
        <begin position="203"/>
        <end position="217"/>
    </location>
</feature>
<dbReference type="Gene3D" id="3.30.450.90">
    <property type="match status" value="1"/>
</dbReference>
<dbReference type="CDD" id="cd01129">
    <property type="entry name" value="PulE-GspE-like"/>
    <property type="match status" value="1"/>
</dbReference>
<evidence type="ECO:0000313" key="6">
    <source>
        <dbReference type="Proteomes" id="UP000290649"/>
    </source>
</evidence>
<gene>
    <name evidence="5" type="ORF">DS745_14750</name>
</gene>
<evidence type="ECO:0000259" key="4">
    <source>
        <dbReference type="PROSITE" id="PS00662"/>
    </source>
</evidence>
<dbReference type="Proteomes" id="UP000290649">
    <property type="component" value="Unassembled WGS sequence"/>
</dbReference>
<dbReference type="Pfam" id="PF00437">
    <property type="entry name" value="T2SSE"/>
    <property type="match status" value="1"/>
</dbReference>
<evidence type="ECO:0000256" key="3">
    <source>
        <dbReference type="ARBA" id="ARBA00022840"/>
    </source>
</evidence>
<comment type="similarity">
    <text evidence="1">Belongs to the GSP E family.</text>
</comment>
<sequence>MSSIERKSDEIVLRAVQQKASDIHIVPANSYSAVQFKINNRLVSYEKLKNSEAEKLISHFKFRSKMDIGERRRPQNGSLKIQVKQHETNLRLSTLPTTPHESLAIRVLPQSEITTLNQLSLFPNQTDHLRLLMKKAHGLLLVSGPTGSGKTTTIYSLLSDEMLRGRRIITIEDPIEKRNDAFIQVEINEKAGVTYVEALKATLRHDPDIIMIGEIRDERTAQIAIRAAMTGHLVISTIHATNCVGSISRLREFGCAKIDLKETIIGVVSQRLLTLKCPLCNQHCSNYCCFNQNKRLAAYEILSGSMLEMALDHKDIPLNFETLPRVIRKSIALGYVDIMEYERWLC</sequence>
<dbReference type="NCBIfam" id="NF041000">
    <property type="entry name" value="ATPase_ComGA"/>
    <property type="match status" value="1"/>
</dbReference>
<dbReference type="PANTHER" id="PTHR30258:SF2">
    <property type="entry name" value="COMG OPERON PROTEIN 1"/>
    <property type="match status" value="1"/>
</dbReference>
<dbReference type="AlphaFoldDB" id="A0A4Q0VQR1"/>
<proteinExistence type="inferred from homology"/>
<dbReference type="PANTHER" id="PTHR30258">
    <property type="entry name" value="TYPE II SECRETION SYSTEM PROTEIN GSPE-RELATED"/>
    <property type="match status" value="1"/>
</dbReference>
<dbReference type="PROSITE" id="PS00662">
    <property type="entry name" value="T2SP_E"/>
    <property type="match status" value="1"/>
</dbReference>
<dbReference type="InterPro" id="IPR047667">
    <property type="entry name" value="ATPase_ComGA"/>
</dbReference>
<evidence type="ECO:0000256" key="1">
    <source>
        <dbReference type="ARBA" id="ARBA00006611"/>
    </source>
</evidence>
<keyword evidence="6" id="KW-1185">Reference proteome</keyword>
<dbReference type="InterPro" id="IPR027417">
    <property type="entry name" value="P-loop_NTPase"/>
</dbReference>
<dbReference type="EMBL" id="QOUX01000045">
    <property type="protein sequence ID" value="RXI99476.1"/>
    <property type="molecule type" value="Genomic_DNA"/>
</dbReference>
<dbReference type="Gene3D" id="3.40.50.300">
    <property type="entry name" value="P-loop containing nucleotide triphosphate hydrolases"/>
    <property type="match status" value="1"/>
</dbReference>
<dbReference type="GO" id="GO:0005524">
    <property type="term" value="F:ATP binding"/>
    <property type="evidence" value="ECO:0007669"/>
    <property type="project" value="UniProtKB-KW"/>
</dbReference>
<keyword evidence="3" id="KW-0067">ATP-binding</keyword>
<accession>A0A4Q0VQR1</accession>